<organism evidence="2">
    <name type="scientific">Trypanosoma vivax (strain Y486)</name>
    <dbReference type="NCBI Taxonomy" id="1055687"/>
    <lineage>
        <taxon>Eukaryota</taxon>
        <taxon>Discoba</taxon>
        <taxon>Euglenozoa</taxon>
        <taxon>Kinetoplastea</taxon>
        <taxon>Metakinetoplastina</taxon>
        <taxon>Trypanosomatida</taxon>
        <taxon>Trypanosomatidae</taxon>
        <taxon>Trypanosoma</taxon>
        <taxon>Duttonella</taxon>
    </lineage>
</organism>
<reference evidence="2" key="1">
    <citation type="journal article" date="2012" name="Proc. Natl. Acad. Sci. U.S.A.">
        <title>Antigenic diversity is generated by distinct evolutionary mechanisms in African trypanosome species.</title>
        <authorList>
            <person name="Jackson A.P."/>
            <person name="Berry A."/>
            <person name="Aslett M."/>
            <person name="Allison H.C."/>
            <person name="Burton P."/>
            <person name="Vavrova-Anderson J."/>
            <person name="Brown R."/>
            <person name="Browne H."/>
            <person name="Corton N."/>
            <person name="Hauser H."/>
            <person name="Gamble J."/>
            <person name="Gilderthorp R."/>
            <person name="Marcello L."/>
            <person name="McQuillan J."/>
            <person name="Otto T.D."/>
            <person name="Quail M.A."/>
            <person name="Sanders M.J."/>
            <person name="van Tonder A."/>
            <person name="Ginger M.L."/>
            <person name="Field M.C."/>
            <person name="Barry J.D."/>
            <person name="Hertz-Fowler C."/>
            <person name="Berriman M."/>
        </authorList>
    </citation>
    <scope>NUCLEOTIDE SEQUENCE</scope>
    <source>
        <strain evidence="2">Y486</strain>
    </source>
</reference>
<sequence>MASTRGRGMRSKARATVKTEPVGIREPERPFLHLSRGYVYGPEKLVFSIQVTVPLQELQNRVAINDHVLRTVLFRPLKTLLPQTDSATAKVATTSSSHSVEHWTADESCRFLVYVESISVHTDSARQVSHKGDVQLNVTVLGVAANLRHGMMVGVVVSNRYVDTMEVRVSCEAPAGQQQHQHRKRRRARDDDYAESDDTSKSHILVTARCRSEEPVVVGHVTFIVSEPGMLRCVPIRPPRPPLNAFKFQVGEYGPEIVIEGSERPERGEREGRTRHWDP</sequence>
<feature type="region of interest" description="Disordered" evidence="1">
    <location>
        <begin position="260"/>
        <end position="279"/>
    </location>
</feature>
<protein>
    <recommendedName>
        <fullName evidence="3">ICAM-like surface protein</fullName>
    </recommendedName>
</protein>
<feature type="region of interest" description="Disordered" evidence="1">
    <location>
        <begin position="172"/>
        <end position="200"/>
    </location>
</feature>
<name>G0TS00_TRYVY</name>
<dbReference type="VEuPathDB" id="TriTrypDB:TvY486_0201370"/>
<accession>G0TS00</accession>
<proteinExistence type="predicted"/>
<evidence type="ECO:0000313" key="2">
    <source>
        <dbReference type="EMBL" id="CCC46724.1"/>
    </source>
</evidence>
<evidence type="ECO:0000256" key="1">
    <source>
        <dbReference type="SAM" id="MobiDB-lite"/>
    </source>
</evidence>
<dbReference type="EMBL" id="HE573018">
    <property type="protein sequence ID" value="CCC46724.1"/>
    <property type="molecule type" value="Genomic_DNA"/>
</dbReference>
<dbReference type="AlphaFoldDB" id="G0TS00"/>
<feature type="compositionally biased region" description="Basic and acidic residues" evidence="1">
    <location>
        <begin position="261"/>
        <end position="279"/>
    </location>
</feature>
<evidence type="ECO:0008006" key="3">
    <source>
        <dbReference type="Google" id="ProtNLM"/>
    </source>
</evidence>
<feature type="region of interest" description="Disordered" evidence="1">
    <location>
        <begin position="1"/>
        <end position="20"/>
    </location>
</feature>
<gene>
    <name evidence="2" type="ORF">TVY486_0201370</name>
</gene>